<dbReference type="KEGG" id="suln:FJR47_02510"/>
<feature type="binding site" evidence="13">
    <location>
        <position position="91"/>
    </location>
    <ligand>
        <name>Zn(2+)</name>
        <dbReference type="ChEBI" id="CHEBI:29105"/>
    </ligand>
</feature>
<comment type="subcellular location">
    <subcellularLocation>
        <location evidence="1 9">Cytoplasm</location>
    </subcellularLocation>
</comment>
<dbReference type="PANTHER" id="PTHR42891:SF1">
    <property type="entry name" value="D-GLYCERO-BETA-D-MANNO-HEPTOSE-1,7-BISPHOSPHATE 7-PHOSPHATASE"/>
    <property type="match status" value="1"/>
</dbReference>
<dbReference type="NCBIfam" id="TIGR01662">
    <property type="entry name" value="HAD-SF-IIIA"/>
    <property type="match status" value="1"/>
</dbReference>
<keyword evidence="4 9" id="KW-0378">Hydrolase</keyword>
<dbReference type="NCBIfam" id="TIGR01549">
    <property type="entry name" value="HAD-SF-IA-v1"/>
    <property type="match status" value="1"/>
</dbReference>
<proteinExistence type="inferred from homology"/>
<evidence type="ECO:0000256" key="2">
    <source>
        <dbReference type="ARBA" id="ARBA00022490"/>
    </source>
</evidence>
<evidence type="ECO:0000256" key="13">
    <source>
        <dbReference type="PIRSR" id="PIRSR004682-4"/>
    </source>
</evidence>
<evidence type="ECO:0000256" key="10">
    <source>
        <dbReference type="PIRSR" id="PIRSR004682-1"/>
    </source>
</evidence>
<feature type="site" description="Contributes to substrate recognition" evidence="12">
    <location>
        <position position="102"/>
    </location>
</feature>
<feature type="binding site" evidence="11">
    <location>
        <begin position="102"/>
        <end position="103"/>
    </location>
    <ligand>
        <name>substrate</name>
    </ligand>
</feature>
<evidence type="ECO:0000256" key="11">
    <source>
        <dbReference type="PIRSR" id="PIRSR004682-2"/>
    </source>
</evidence>
<dbReference type="AlphaFoldDB" id="A0AAJ4A2Z8"/>
<feature type="site" description="Stabilizes the phosphoryl group" evidence="12">
    <location>
        <position position="50"/>
    </location>
</feature>
<keyword evidence="6 9" id="KW-0119">Carbohydrate metabolism</keyword>
<evidence type="ECO:0000256" key="5">
    <source>
        <dbReference type="ARBA" id="ARBA00022833"/>
    </source>
</evidence>
<feature type="binding site" evidence="13">
    <location>
        <position position="99"/>
    </location>
    <ligand>
        <name>Zn(2+)</name>
        <dbReference type="ChEBI" id="CHEBI:29105"/>
    </ligand>
</feature>
<feature type="binding site" evidence="13">
    <location>
        <position position="129"/>
    </location>
    <ligand>
        <name>Mg(2+)</name>
        <dbReference type="ChEBI" id="CHEBI:18420"/>
    </ligand>
</feature>
<protein>
    <recommendedName>
        <fullName evidence="7 9">D,D-heptose 1,7-bisphosphate phosphatase</fullName>
        <ecNumber evidence="9">3.1.3.-</ecNumber>
    </recommendedName>
</protein>
<feature type="binding site" evidence="13">
    <location>
        <position position="8"/>
    </location>
    <ligand>
        <name>Mg(2+)</name>
        <dbReference type="ChEBI" id="CHEBI:18420"/>
    </ligand>
</feature>
<dbReference type="NCBIfam" id="TIGR00213">
    <property type="entry name" value="GmhB_yaeD"/>
    <property type="match status" value="1"/>
</dbReference>
<dbReference type="NCBIfam" id="TIGR01656">
    <property type="entry name" value="Histidinol-ppas"/>
    <property type="match status" value="1"/>
</dbReference>
<evidence type="ECO:0000256" key="9">
    <source>
        <dbReference type="PIRNR" id="PIRNR004682"/>
    </source>
</evidence>
<name>A0AAJ4A2Z8_9BACT</name>
<dbReference type="Pfam" id="PF13242">
    <property type="entry name" value="Hydrolase_like"/>
    <property type="match status" value="1"/>
</dbReference>
<dbReference type="GO" id="GO:0016791">
    <property type="term" value="F:phosphatase activity"/>
    <property type="evidence" value="ECO:0007669"/>
    <property type="project" value="InterPro"/>
</dbReference>
<feature type="site" description="Stabilizes the phosphoryl group" evidence="12">
    <location>
        <position position="103"/>
    </location>
</feature>
<comment type="cofactor">
    <cofactor evidence="13">
        <name>Mg(2+)</name>
        <dbReference type="ChEBI" id="CHEBI:18420"/>
    </cofactor>
</comment>
<dbReference type="EC" id="3.1.3.-" evidence="9"/>
<dbReference type="InterPro" id="IPR023214">
    <property type="entry name" value="HAD_sf"/>
</dbReference>
<dbReference type="InterPro" id="IPR006549">
    <property type="entry name" value="HAD-SF_hydro_IIIA"/>
</dbReference>
<comment type="cofactor">
    <cofactor evidence="13">
        <name>Zn(2+)</name>
        <dbReference type="ChEBI" id="CHEBI:29105"/>
    </cofactor>
</comment>
<feature type="binding site" evidence="11">
    <location>
        <begin position="50"/>
        <end position="53"/>
    </location>
    <ligand>
        <name>substrate</name>
    </ligand>
</feature>
<evidence type="ECO:0000256" key="7">
    <source>
        <dbReference type="ARBA" id="ARBA00031828"/>
    </source>
</evidence>
<dbReference type="InterPro" id="IPR006439">
    <property type="entry name" value="HAD-SF_hydro_IA"/>
</dbReference>
<organism evidence="14 15">
    <name type="scientific">Sulfurimonas xiamenensis</name>
    <dbReference type="NCBI Taxonomy" id="2590021"/>
    <lineage>
        <taxon>Bacteria</taxon>
        <taxon>Pseudomonadati</taxon>
        <taxon>Campylobacterota</taxon>
        <taxon>Epsilonproteobacteria</taxon>
        <taxon>Campylobacterales</taxon>
        <taxon>Sulfurimonadaceae</taxon>
        <taxon>Sulfurimonas</taxon>
    </lineage>
</organism>
<feature type="binding site" evidence="13">
    <location>
        <position position="101"/>
    </location>
    <ligand>
        <name>Zn(2+)</name>
        <dbReference type="ChEBI" id="CHEBI:29105"/>
    </ligand>
</feature>
<dbReference type="GO" id="GO:0046872">
    <property type="term" value="F:metal ion binding"/>
    <property type="evidence" value="ECO:0007669"/>
    <property type="project" value="UniProtKB-KW"/>
</dbReference>
<dbReference type="RefSeq" id="WP_152298901.1">
    <property type="nucleotide sequence ID" value="NZ_CP041166.1"/>
</dbReference>
<evidence type="ECO:0000256" key="1">
    <source>
        <dbReference type="ARBA" id="ARBA00004496"/>
    </source>
</evidence>
<evidence type="ECO:0000313" key="14">
    <source>
        <dbReference type="EMBL" id="QFR42838.1"/>
    </source>
</evidence>
<dbReference type="InterPro" id="IPR004446">
    <property type="entry name" value="Heptose_bisP_phosphatase"/>
</dbReference>
<comment type="similarity">
    <text evidence="8 9">Belongs to the gmhB family.</text>
</comment>
<evidence type="ECO:0000256" key="6">
    <source>
        <dbReference type="ARBA" id="ARBA00023277"/>
    </source>
</evidence>
<dbReference type="GO" id="GO:0005975">
    <property type="term" value="P:carbohydrate metabolic process"/>
    <property type="evidence" value="ECO:0007669"/>
    <property type="project" value="InterPro"/>
</dbReference>
<dbReference type="EMBL" id="CP041166">
    <property type="protein sequence ID" value="QFR42838.1"/>
    <property type="molecule type" value="Genomic_DNA"/>
</dbReference>
<dbReference type="PIRSF" id="PIRSF004682">
    <property type="entry name" value="GmhB"/>
    <property type="match status" value="1"/>
</dbReference>
<gene>
    <name evidence="14" type="primary">gmhB</name>
    <name evidence="14" type="ORF">FJR47_02510</name>
</gene>
<keyword evidence="2 9" id="KW-0963">Cytoplasm</keyword>
<evidence type="ECO:0000256" key="8">
    <source>
        <dbReference type="ARBA" id="ARBA00061616"/>
    </source>
</evidence>
<dbReference type="NCBIfam" id="NF006506">
    <property type="entry name" value="PRK08942.1"/>
    <property type="match status" value="1"/>
</dbReference>
<evidence type="ECO:0000256" key="12">
    <source>
        <dbReference type="PIRSR" id="PIRSR004682-3"/>
    </source>
</evidence>
<dbReference type="PANTHER" id="PTHR42891">
    <property type="entry name" value="D-GLYCERO-BETA-D-MANNO-HEPTOSE-1,7-BISPHOSPHATE 7-PHOSPHATASE"/>
    <property type="match status" value="1"/>
</dbReference>
<dbReference type="FunFam" id="3.40.50.1000:FF:000037">
    <property type="entry name" value="D,D-heptose 1,7-bisphosphate phosphatase"/>
    <property type="match status" value="1"/>
</dbReference>
<feature type="active site" description="Nucleophile" evidence="10">
    <location>
        <position position="8"/>
    </location>
</feature>
<dbReference type="GO" id="GO:0005737">
    <property type="term" value="C:cytoplasm"/>
    <property type="evidence" value="ECO:0007669"/>
    <property type="project" value="UniProtKB-SubCell"/>
</dbReference>
<feature type="binding site" evidence="11">
    <location>
        <begin position="16"/>
        <end position="19"/>
    </location>
    <ligand>
        <name>substrate</name>
    </ligand>
</feature>
<evidence type="ECO:0000313" key="15">
    <source>
        <dbReference type="Proteomes" id="UP000326061"/>
    </source>
</evidence>
<feature type="binding site" evidence="13">
    <location>
        <position position="10"/>
    </location>
    <ligand>
        <name>Mg(2+)</name>
        <dbReference type="ChEBI" id="CHEBI:18420"/>
    </ligand>
</feature>
<reference evidence="15" key="1">
    <citation type="submission" date="2019-06" db="EMBL/GenBank/DDBJ databases">
        <title>Sulfurimonas gotlandica sp. nov., a chemoautotrophic and psychrotolerant epsilonproteobacterium isolated from a pelagic redoxcline, and an emended description of the genus Sulfurimonas.</title>
        <authorList>
            <person name="Wang S."/>
            <person name="Jiang L."/>
            <person name="Shao Z."/>
        </authorList>
    </citation>
    <scope>NUCLEOTIDE SEQUENCE [LARGE SCALE GENOMIC DNA]</scope>
    <source>
        <strain evidence="15">1-1N</strain>
    </source>
</reference>
<feature type="binding site" evidence="11">
    <location>
        <position position="129"/>
    </location>
    <ligand>
        <name>substrate</name>
    </ligand>
</feature>
<keyword evidence="3 13" id="KW-0479">Metal-binding</keyword>
<keyword evidence="5 13" id="KW-0862">Zinc</keyword>
<dbReference type="Proteomes" id="UP000326061">
    <property type="component" value="Chromosome"/>
</dbReference>
<dbReference type="SUPFAM" id="SSF56784">
    <property type="entry name" value="HAD-like"/>
    <property type="match status" value="1"/>
</dbReference>
<dbReference type="InterPro" id="IPR006543">
    <property type="entry name" value="Histidinol-phos"/>
</dbReference>
<feature type="binding site" evidence="13">
    <location>
        <position position="128"/>
    </location>
    <ligand>
        <name>Mg(2+)</name>
        <dbReference type="ChEBI" id="CHEBI:18420"/>
    </ligand>
</feature>
<dbReference type="Gene3D" id="3.40.50.1000">
    <property type="entry name" value="HAD superfamily/HAD-like"/>
    <property type="match status" value="1"/>
</dbReference>
<keyword evidence="13" id="KW-0460">Magnesium</keyword>
<feature type="binding site" evidence="13">
    <location>
        <position position="89"/>
    </location>
    <ligand>
        <name>Zn(2+)</name>
        <dbReference type="ChEBI" id="CHEBI:29105"/>
    </ligand>
</feature>
<dbReference type="InterPro" id="IPR036412">
    <property type="entry name" value="HAD-like_sf"/>
</dbReference>
<evidence type="ECO:0000256" key="3">
    <source>
        <dbReference type="ARBA" id="ARBA00022723"/>
    </source>
</evidence>
<feature type="active site" description="Proton donor" evidence="10">
    <location>
        <position position="10"/>
    </location>
</feature>
<dbReference type="CDD" id="cd07503">
    <property type="entry name" value="HAD_HisB-N"/>
    <property type="match status" value="1"/>
</dbReference>
<keyword evidence="15" id="KW-1185">Reference proteome</keyword>
<evidence type="ECO:0000256" key="4">
    <source>
        <dbReference type="ARBA" id="ARBA00022801"/>
    </source>
</evidence>
<sequence>MKKALFLDRDGIINVELNYLYKIEDFKFIDGIFELCTHYQSLGYLIIVVTNQSGIVRGYYSEADFEKLTSWMINEFAKEGIKITKVYHCPHHPELSGACSCRKPEPGMILEAKKEFDIDLENSILVGDKERDIEAAIAAGIKKSYLFDETGLHKTSKATKTVSKLKDIYYVDTK</sequence>
<accession>A0AAJ4A2Z8</accession>
<feature type="binding site" evidence="11">
    <location>
        <begin position="8"/>
        <end position="10"/>
    </location>
    <ligand>
        <name>substrate</name>
    </ligand>
</feature>